<keyword evidence="3" id="KW-1185">Reference proteome</keyword>
<proteinExistence type="predicted"/>
<dbReference type="EMBL" id="JAXUIC010000002">
    <property type="protein sequence ID" value="KAK4602594.1"/>
    <property type="molecule type" value="Genomic_DNA"/>
</dbReference>
<protein>
    <submittedName>
        <fullName evidence="2">Uncharacterized protein</fullName>
    </submittedName>
</protein>
<evidence type="ECO:0000313" key="2">
    <source>
        <dbReference type="EMBL" id="KAK4602594.1"/>
    </source>
</evidence>
<evidence type="ECO:0000256" key="1">
    <source>
        <dbReference type="SAM" id="Phobius"/>
    </source>
</evidence>
<evidence type="ECO:0000313" key="3">
    <source>
        <dbReference type="Proteomes" id="UP001324115"/>
    </source>
</evidence>
<comment type="caution">
    <text evidence="2">The sequence shown here is derived from an EMBL/GenBank/DDBJ whole genome shotgun (WGS) entry which is preliminary data.</text>
</comment>
<gene>
    <name evidence="2" type="ORF">RGQ29_011567</name>
</gene>
<dbReference type="Proteomes" id="UP001324115">
    <property type="component" value="Unassembled WGS sequence"/>
</dbReference>
<sequence>MLHIGMQRDSTWMDKFIPGKKFLFYNQRKIKLRTIIILLYHNMQRTLEVITIIVSATQLFYTVAIHAGVGSVSRRPRPYGGRV</sequence>
<keyword evidence="1" id="KW-0812">Transmembrane</keyword>
<dbReference type="AlphaFoldDB" id="A0AAN7G7Q7"/>
<accession>A0AAN7G7Q7</accession>
<keyword evidence="1" id="KW-0472">Membrane</keyword>
<feature type="transmembrane region" description="Helical" evidence="1">
    <location>
        <begin position="49"/>
        <end position="69"/>
    </location>
</feature>
<keyword evidence="1" id="KW-1133">Transmembrane helix</keyword>
<name>A0AAN7G7Q7_QUERU</name>
<reference evidence="2 3" key="1">
    <citation type="journal article" date="2023" name="G3 (Bethesda)">
        <title>A haplotype-resolved chromosome-scale genome for Quercus rubra L. provides insights into the genetics of adaptive traits for red oak species.</title>
        <authorList>
            <person name="Kapoor B."/>
            <person name="Jenkins J."/>
            <person name="Schmutz J."/>
            <person name="Zhebentyayeva T."/>
            <person name="Kuelheim C."/>
            <person name="Coggeshall M."/>
            <person name="Heim C."/>
            <person name="Lasky J.R."/>
            <person name="Leites L."/>
            <person name="Islam-Faridi N."/>
            <person name="Romero-Severson J."/>
            <person name="DeLeo V.L."/>
            <person name="Lucas S.M."/>
            <person name="Lazic D."/>
            <person name="Gailing O."/>
            <person name="Carlson J."/>
            <person name="Staton M."/>
        </authorList>
    </citation>
    <scope>NUCLEOTIDE SEQUENCE [LARGE SCALE GENOMIC DNA]</scope>
    <source>
        <strain evidence="2">Pseudo-F2</strain>
    </source>
</reference>
<organism evidence="2 3">
    <name type="scientific">Quercus rubra</name>
    <name type="common">Northern red oak</name>
    <name type="synonym">Quercus borealis</name>
    <dbReference type="NCBI Taxonomy" id="3512"/>
    <lineage>
        <taxon>Eukaryota</taxon>
        <taxon>Viridiplantae</taxon>
        <taxon>Streptophyta</taxon>
        <taxon>Embryophyta</taxon>
        <taxon>Tracheophyta</taxon>
        <taxon>Spermatophyta</taxon>
        <taxon>Magnoliopsida</taxon>
        <taxon>eudicotyledons</taxon>
        <taxon>Gunneridae</taxon>
        <taxon>Pentapetalae</taxon>
        <taxon>rosids</taxon>
        <taxon>fabids</taxon>
        <taxon>Fagales</taxon>
        <taxon>Fagaceae</taxon>
        <taxon>Quercus</taxon>
    </lineage>
</organism>